<organism evidence="1 2">
    <name type="scientific">Corchorus olitorius</name>
    <dbReference type="NCBI Taxonomy" id="93759"/>
    <lineage>
        <taxon>Eukaryota</taxon>
        <taxon>Viridiplantae</taxon>
        <taxon>Streptophyta</taxon>
        <taxon>Embryophyta</taxon>
        <taxon>Tracheophyta</taxon>
        <taxon>Spermatophyta</taxon>
        <taxon>Magnoliopsida</taxon>
        <taxon>eudicotyledons</taxon>
        <taxon>Gunneridae</taxon>
        <taxon>Pentapetalae</taxon>
        <taxon>rosids</taxon>
        <taxon>malvids</taxon>
        <taxon>Malvales</taxon>
        <taxon>Malvaceae</taxon>
        <taxon>Grewioideae</taxon>
        <taxon>Apeibeae</taxon>
        <taxon>Corchorus</taxon>
    </lineage>
</organism>
<proteinExistence type="predicted"/>
<evidence type="ECO:0000313" key="1">
    <source>
        <dbReference type="EMBL" id="OMP12967.1"/>
    </source>
</evidence>
<protein>
    <submittedName>
        <fullName evidence="1">Uncharacterized protein</fullName>
    </submittedName>
</protein>
<gene>
    <name evidence="1" type="ORF">COLO4_02512</name>
</gene>
<dbReference type="EMBL" id="AWUE01005512">
    <property type="protein sequence ID" value="OMP12967.1"/>
    <property type="molecule type" value="Genomic_DNA"/>
</dbReference>
<dbReference type="Proteomes" id="UP000187203">
    <property type="component" value="Unassembled WGS sequence"/>
</dbReference>
<comment type="caution">
    <text evidence="1">The sequence shown here is derived from an EMBL/GenBank/DDBJ whole genome shotgun (WGS) entry which is preliminary data.</text>
</comment>
<sequence length="89" mass="9352">MPRPNCMAPMSAEPVPARAPCPAIASAPVLGEMQPIDATTLVMAGTHSARRSTRAGEYLRTSRTFTREAAIIPAALLPNTQAYCDGVSP</sequence>
<keyword evidence="2" id="KW-1185">Reference proteome</keyword>
<name>A0A1R3L0Y1_9ROSI</name>
<evidence type="ECO:0000313" key="2">
    <source>
        <dbReference type="Proteomes" id="UP000187203"/>
    </source>
</evidence>
<accession>A0A1R3L0Y1</accession>
<reference evidence="2" key="1">
    <citation type="submission" date="2013-09" db="EMBL/GenBank/DDBJ databases">
        <title>Corchorus olitorius genome sequencing.</title>
        <authorList>
            <person name="Alam M."/>
            <person name="Haque M.S."/>
            <person name="Islam M.S."/>
            <person name="Emdad E.M."/>
            <person name="Islam M.M."/>
            <person name="Ahmed B."/>
            <person name="Halim A."/>
            <person name="Hossen Q.M.M."/>
            <person name="Hossain M.Z."/>
            <person name="Ahmed R."/>
            <person name="Khan M.M."/>
            <person name="Islam R."/>
            <person name="Rashid M.M."/>
            <person name="Khan S.A."/>
            <person name="Rahman M.S."/>
            <person name="Alam M."/>
            <person name="Yahiya A.S."/>
            <person name="Khan M.S."/>
            <person name="Azam M.S."/>
            <person name="Haque T."/>
            <person name="Lashkar M.Z.H."/>
            <person name="Akhand A.I."/>
            <person name="Morshed G."/>
            <person name="Roy S."/>
            <person name="Uddin K.S."/>
            <person name="Rabeya T."/>
            <person name="Hossain A.S."/>
            <person name="Chowdhury A."/>
            <person name="Snigdha A.R."/>
            <person name="Mortoza M.S."/>
            <person name="Matin S.A."/>
            <person name="Hoque S.M.E."/>
            <person name="Islam M.K."/>
            <person name="Roy D.K."/>
            <person name="Haider R."/>
            <person name="Moosa M.M."/>
            <person name="Elias S.M."/>
            <person name="Hasan A.M."/>
            <person name="Jahan S."/>
            <person name="Shafiuddin M."/>
            <person name="Mahmood N."/>
            <person name="Shommy N.S."/>
        </authorList>
    </citation>
    <scope>NUCLEOTIDE SEQUENCE [LARGE SCALE GENOMIC DNA]</scope>
    <source>
        <strain evidence="2">cv. O-4</strain>
    </source>
</reference>
<dbReference type="AlphaFoldDB" id="A0A1R3L0Y1"/>